<dbReference type="RefSeq" id="WP_094843611.1">
    <property type="nucleotide sequence ID" value="NZ_NEVS01000004.1"/>
</dbReference>
<dbReference type="InterPro" id="IPR010732">
    <property type="entry name" value="T6SS_TssG-like"/>
</dbReference>
<protein>
    <recommendedName>
        <fullName evidence="3">Type VI secretion protein</fullName>
    </recommendedName>
</protein>
<dbReference type="Proteomes" id="UP000215767">
    <property type="component" value="Unassembled WGS sequence"/>
</dbReference>
<dbReference type="Pfam" id="PF06996">
    <property type="entry name" value="T6SS_TssG"/>
    <property type="match status" value="1"/>
</dbReference>
<evidence type="ECO:0000313" key="1">
    <source>
        <dbReference type="EMBL" id="OZI62230.1"/>
    </source>
</evidence>
<evidence type="ECO:0008006" key="3">
    <source>
        <dbReference type="Google" id="ProtNLM"/>
    </source>
</evidence>
<sequence length="348" mass="38440">MPHALNADGALARDTPGFGLFQALRLIDSAHPDRPGLGRSLRPGDDAVRLGQRPRLDFTSAELAEYRPASDGRPARLVVNVPGLLGPNGPMPLYFLEYTHNRLVHAGDPTLVGFLDIFQHRQLSLFYRAWAAAQPVVGLDRGPARAEGYAHYVASLSGLSPPTSMPVATPTPTPRACVDELDKLQFCALLATRTRHASGLGLLLSRYLCVPVAIRQFVGLWLRLSRRDRTALRGHAGSTLGKGLVVGKRVWDRQSKFRIVIGPVGKSEMHRLLPGAASHRRLVEWVDLYTGGLLLWDIELRLKPEAAIGMRFDGRARLAYTSWLGWKKNAGKPAMLHIQPHRNIHDTR</sequence>
<comment type="caution">
    <text evidence="1">The sequence shown here is derived from an EMBL/GenBank/DDBJ whole genome shotgun (WGS) entry which is preliminary data.</text>
</comment>
<proteinExistence type="predicted"/>
<dbReference type="EMBL" id="NEVS01000004">
    <property type="protein sequence ID" value="OZI62230.1"/>
    <property type="molecule type" value="Genomic_DNA"/>
</dbReference>
<keyword evidence="2" id="KW-1185">Reference proteome</keyword>
<gene>
    <name evidence="1" type="ORF">CAL28_23775</name>
</gene>
<dbReference type="PANTHER" id="PTHR35564">
    <property type="match status" value="1"/>
</dbReference>
<dbReference type="OrthoDB" id="1523296at2"/>
<dbReference type="PANTHER" id="PTHR35564:SF4">
    <property type="entry name" value="CYTOPLASMIC PROTEIN"/>
    <property type="match status" value="1"/>
</dbReference>
<organism evidence="1 2">
    <name type="scientific">Bordetella genomosp. 11</name>
    <dbReference type="NCBI Taxonomy" id="1416808"/>
    <lineage>
        <taxon>Bacteria</taxon>
        <taxon>Pseudomonadati</taxon>
        <taxon>Pseudomonadota</taxon>
        <taxon>Betaproteobacteria</taxon>
        <taxon>Burkholderiales</taxon>
        <taxon>Alcaligenaceae</taxon>
        <taxon>Bordetella</taxon>
    </lineage>
</organism>
<accession>A0A261ULS8</accession>
<name>A0A261ULS8_9BORD</name>
<dbReference type="NCBIfam" id="TIGR03347">
    <property type="entry name" value="VI_chp_1"/>
    <property type="match status" value="1"/>
</dbReference>
<evidence type="ECO:0000313" key="2">
    <source>
        <dbReference type="Proteomes" id="UP000215767"/>
    </source>
</evidence>
<dbReference type="AlphaFoldDB" id="A0A261ULS8"/>
<reference evidence="2" key="1">
    <citation type="submission" date="2017-05" db="EMBL/GenBank/DDBJ databases">
        <title>Complete and WGS of Bordetella genogroups.</title>
        <authorList>
            <person name="Spilker T."/>
            <person name="Lipuma J."/>
        </authorList>
    </citation>
    <scope>NUCLEOTIDE SEQUENCE [LARGE SCALE GENOMIC DNA]</scope>
    <source>
        <strain evidence="2">AU8856</strain>
    </source>
</reference>